<dbReference type="GO" id="GO:0006950">
    <property type="term" value="P:response to stress"/>
    <property type="evidence" value="ECO:0007669"/>
    <property type="project" value="TreeGrafter"/>
</dbReference>
<feature type="domain" description="LTI65/LTI78 NYQTKV repeat" evidence="3">
    <location>
        <begin position="170"/>
        <end position="230"/>
    </location>
</feature>
<feature type="region of interest" description="Disordered" evidence="1">
    <location>
        <begin position="430"/>
        <end position="462"/>
    </location>
</feature>
<dbReference type="EMBL" id="KN657593">
    <property type="protein sequence ID" value="KHN21740.1"/>
    <property type="molecule type" value="Genomic_DNA"/>
</dbReference>
<sequence>MDSGAVQSEVHENDEHYPHIVVSEQVTHGAEEDHFDEEKKSVLNKVKAKAKKIKDTIKKHGHQVLDRGHVYNNEDQHTLDDDDLEEDEEMAEDPQVHETPIQESEDVKTAIPTSEQLEYLGKSGIDFGGTAVMGEEPRHDALLGGISSATEIDQNIAKTFSVEEKAEIPKENLERSIGLEEAPHAPGSTIEAYTPPNYETKITDPSVIGKDEIEEITPVEESFAKMNVHEKPTPEPIVPLAEKHDQFVSHLSAATQTRYPSSESHDDQFKQETTSTNINRNLENPTETGITFNTITTTVEEQPHYEANIDEVVSPKDVIDSEAGSGEKVEIKDKVVTNEEQGDASNMPDSTAQHGKNIAHSLSEKLAPVYDKVAEVGGAVKSKVTRTSTGGVGTETKNEVSVKDYLSEKLKPGEEDKSLSEVISEALHKRKEEPVKKEDENLNGGDDKMCEESSVKSPGKGVVGKLKGVVGSWFGKSEEKGEDLSKSTNSGAEVEQVHQVVGGNKSSPFEEQGTR</sequence>
<evidence type="ECO:0000313" key="5">
    <source>
        <dbReference type="EMBL" id="KHN21740.1"/>
    </source>
</evidence>
<dbReference type="InterPro" id="IPR057059">
    <property type="entry name" value="LTI65/LTI78_PGEED"/>
</dbReference>
<dbReference type="Gramene" id="XM_028327967.1">
    <property type="protein sequence ID" value="XP_028183768.1"/>
    <property type="gene ID" value="LOC114370574"/>
</dbReference>
<evidence type="ECO:0000259" key="3">
    <source>
        <dbReference type="Pfam" id="PF23402"/>
    </source>
</evidence>
<evidence type="ECO:0000259" key="4">
    <source>
        <dbReference type="Pfam" id="PF23403"/>
    </source>
</evidence>
<feature type="compositionally biased region" description="Basic and acidic residues" evidence="1">
    <location>
        <begin position="167"/>
        <end position="183"/>
    </location>
</feature>
<dbReference type="InterPro" id="IPR037491">
    <property type="entry name" value="LTI78/LTI65"/>
</dbReference>
<dbReference type="PANTHER" id="PTHR33836">
    <property type="entry name" value="LOW-TEMPERATURE-INDUCED 65 KDA PROTEIN-RELATED"/>
    <property type="match status" value="1"/>
</dbReference>
<feature type="compositionally biased region" description="Acidic residues" evidence="1">
    <location>
        <begin position="80"/>
        <end position="92"/>
    </location>
</feature>
<feature type="compositionally biased region" description="Basic and acidic residues" evidence="1">
    <location>
        <begin position="9"/>
        <end position="18"/>
    </location>
</feature>
<feature type="region of interest" description="Disordered" evidence="1">
    <location>
        <begin position="474"/>
        <end position="515"/>
    </location>
</feature>
<evidence type="ECO:0000256" key="1">
    <source>
        <dbReference type="SAM" id="MobiDB-lite"/>
    </source>
</evidence>
<feature type="compositionally biased region" description="Polar residues" evidence="1">
    <location>
        <begin position="271"/>
        <end position="285"/>
    </location>
</feature>
<dbReference type="AlphaFoldDB" id="A0A0B2QK23"/>
<dbReference type="InterPro" id="IPR056605">
    <property type="entry name" value="LTI65_LTI78_N"/>
</dbReference>
<accession>A0A0B2QK23</accession>
<feature type="compositionally biased region" description="Basic and acidic residues" evidence="1">
    <location>
        <begin position="476"/>
        <end position="485"/>
    </location>
</feature>
<organism evidence="5">
    <name type="scientific">Glycine soja</name>
    <name type="common">Wild soybean</name>
    <dbReference type="NCBI Taxonomy" id="3848"/>
    <lineage>
        <taxon>Eukaryota</taxon>
        <taxon>Viridiplantae</taxon>
        <taxon>Streptophyta</taxon>
        <taxon>Embryophyta</taxon>
        <taxon>Tracheophyta</taxon>
        <taxon>Spermatophyta</taxon>
        <taxon>Magnoliopsida</taxon>
        <taxon>eudicotyledons</taxon>
        <taxon>Gunneridae</taxon>
        <taxon>Pentapetalae</taxon>
        <taxon>rosids</taxon>
        <taxon>fabids</taxon>
        <taxon>Fabales</taxon>
        <taxon>Fabaceae</taxon>
        <taxon>Papilionoideae</taxon>
        <taxon>50 kb inversion clade</taxon>
        <taxon>NPAAA clade</taxon>
        <taxon>indigoferoid/millettioid clade</taxon>
        <taxon>Phaseoleae</taxon>
        <taxon>Glycine</taxon>
        <taxon>Glycine subgen. Soja</taxon>
    </lineage>
</organism>
<name>A0A0B2QK23_GLYSO</name>
<evidence type="ECO:0000259" key="2">
    <source>
        <dbReference type="Pfam" id="PF23399"/>
    </source>
</evidence>
<dbReference type="GO" id="GO:0009737">
    <property type="term" value="P:response to abscisic acid"/>
    <property type="evidence" value="ECO:0007669"/>
    <property type="project" value="InterPro"/>
</dbReference>
<dbReference type="Pfam" id="PF23402">
    <property type="entry name" value="LTI65_LTI78_NYQTKV"/>
    <property type="match status" value="1"/>
</dbReference>
<dbReference type="Pfam" id="PF23399">
    <property type="entry name" value="LTI65_PGEED"/>
    <property type="match status" value="1"/>
</dbReference>
<proteinExistence type="predicted"/>
<dbReference type="Proteomes" id="UP000053555">
    <property type="component" value="Unassembled WGS sequence"/>
</dbReference>
<feature type="compositionally biased region" description="Basic and acidic residues" evidence="1">
    <location>
        <begin position="29"/>
        <end position="41"/>
    </location>
</feature>
<feature type="region of interest" description="Disordered" evidence="1">
    <location>
        <begin position="167"/>
        <end position="206"/>
    </location>
</feature>
<dbReference type="InterPro" id="IPR057058">
    <property type="entry name" value="LTI65_LTI78_NYQTKV"/>
</dbReference>
<dbReference type="PANTHER" id="PTHR33836:SF8">
    <property type="entry name" value="LOW-TEMPERATURE-INDUCED 65 KDA PROTEIN"/>
    <property type="match status" value="1"/>
</dbReference>
<feature type="domain" description="LTI65/LTI78 PGEED repeat" evidence="2">
    <location>
        <begin position="400"/>
        <end position="427"/>
    </location>
</feature>
<dbReference type="Pfam" id="PF23403">
    <property type="entry name" value="LTI65_LTI78_N"/>
    <property type="match status" value="1"/>
</dbReference>
<gene>
    <name evidence="5" type="ORF">glysoja_027624</name>
</gene>
<feature type="region of interest" description="Disordered" evidence="1">
    <location>
        <begin position="1"/>
        <end position="42"/>
    </location>
</feature>
<protein>
    <submittedName>
        <fullName evidence="5">Low-temperature-induced 65 kDa protein</fullName>
    </submittedName>
</protein>
<feature type="region of interest" description="Disordered" evidence="1">
    <location>
        <begin position="59"/>
        <end position="109"/>
    </location>
</feature>
<feature type="compositionally biased region" description="Basic and acidic residues" evidence="1">
    <location>
        <begin position="59"/>
        <end position="79"/>
    </location>
</feature>
<reference evidence="5" key="1">
    <citation type="submission" date="2014-07" db="EMBL/GenBank/DDBJ databases">
        <title>Identification of a novel salt tolerance gene in wild soybean by whole-genome sequencing.</title>
        <authorList>
            <person name="Lam H.-M."/>
            <person name="Qi X."/>
            <person name="Li M.-W."/>
            <person name="Liu X."/>
            <person name="Xie M."/>
            <person name="Ni M."/>
            <person name="Xu X."/>
        </authorList>
    </citation>
    <scope>NUCLEOTIDE SEQUENCE [LARGE SCALE GENOMIC DNA]</scope>
    <source>
        <tissue evidence="5">Root</tissue>
    </source>
</reference>
<feature type="compositionally biased region" description="Polar residues" evidence="1">
    <location>
        <begin position="504"/>
        <end position="515"/>
    </location>
</feature>
<feature type="compositionally biased region" description="Basic and acidic residues" evidence="1">
    <location>
        <begin position="430"/>
        <end position="454"/>
    </location>
</feature>
<feature type="region of interest" description="Disordered" evidence="1">
    <location>
        <begin position="255"/>
        <end position="288"/>
    </location>
</feature>
<feature type="domain" description="LTI65/LTI78 N-terminal" evidence="4">
    <location>
        <begin position="36"/>
        <end position="108"/>
    </location>
</feature>